<dbReference type="PANTHER" id="PTHR37610:SF78">
    <property type="entry name" value="GAG-POLYPEPTIDE OF LTR COPIA-TYPE-RELATED"/>
    <property type="match status" value="1"/>
</dbReference>
<dbReference type="Pfam" id="PF14244">
    <property type="entry name" value="Retrotran_gag_3"/>
    <property type="match status" value="1"/>
</dbReference>
<feature type="compositionally biased region" description="Basic and acidic residues" evidence="1">
    <location>
        <begin position="372"/>
        <end position="393"/>
    </location>
</feature>
<dbReference type="PANTHER" id="PTHR37610">
    <property type="entry name" value="CCHC-TYPE DOMAIN-CONTAINING PROTEIN"/>
    <property type="match status" value="1"/>
</dbReference>
<evidence type="ECO:0000313" key="4">
    <source>
        <dbReference type="Proteomes" id="UP001151760"/>
    </source>
</evidence>
<sequence length="459" mass="51254">MSPSGGGGGSSASEANKLIFGDELYLHPTHASSTPLINLKLTGTDNYNVWSHAMTLALHSKNKLGFIDGKCKKPTDKSLVNQWEICNSVVLGWLLGLISEELYLGQIFSKIPSEVWDELKETYDKVNGSVTFDLHHKINTLSQNGSTLSDYYHKLNSLWKQFDALVKLPACTCDAAKGFKTHNDLIKLMQFLMGLDELYLPLRSNILTRDPIPDVKTAFSVICRDESHRGSSSRNKHHAFTFSARSHNEINNKGYNNNKKNVKNSNLICSNPNCGLTGHTVDKCYKIVGYLDHIKRKWANQKTTAQPFEQFQEFQQCSSVYGSPYFKLPPDPLPNDDLEAENHGSEIRSPHVDGTEMANSDDTSSTCNSEATHNEDGTESLDNDHTSLDSDSGATREDHILLYQINNNIVEPSSTSEGNSYNIQNVMNETVSQIRSGRTSKLPTKLSDFVLDDKVKIWK</sequence>
<proteinExistence type="predicted"/>
<reference evidence="3" key="2">
    <citation type="submission" date="2022-01" db="EMBL/GenBank/DDBJ databases">
        <authorList>
            <person name="Yamashiro T."/>
            <person name="Shiraishi A."/>
            <person name="Satake H."/>
            <person name="Nakayama K."/>
        </authorList>
    </citation>
    <scope>NUCLEOTIDE SEQUENCE</scope>
</reference>
<name>A0ABQ5E8I0_9ASTR</name>
<evidence type="ECO:0000313" key="3">
    <source>
        <dbReference type="EMBL" id="GJT47141.1"/>
    </source>
</evidence>
<evidence type="ECO:0000259" key="2">
    <source>
        <dbReference type="Pfam" id="PF14244"/>
    </source>
</evidence>
<accession>A0ABQ5E8I0</accession>
<dbReference type="InterPro" id="IPR029472">
    <property type="entry name" value="Copia-like_N"/>
</dbReference>
<feature type="region of interest" description="Disordered" evidence="1">
    <location>
        <begin position="325"/>
        <end position="393"/>
    </location>
</feature>
<protein>
    <submittedName>
        <fullName evidence="3">Transcription factor interactor and regulator CCHC(Zn) family protein</fullName>
    </submittedName>
</protein>
<feature type="compositionally biased region" description="Polar residues" evidence="1">
    <location>
        <begin position="357"/>
        <end position="371"/>
    </location>
</feature>
<evidence type="ECO:0000256" key="1">
    <source>
        <dbReference type="SAM" id="MobiDB-lite"/>
    </source>
</evidence>
<organism evidence="3 4">
    <name type="scientific">Tanacetum coccineum</name>
    <dbReference type="NCBI Taxonomy" id="301880"/>
    <lineage>
        <taxon>Eukaryota</taxon>
        <taxon>Viridiplantae</taxon>
        <taxon>Streptophyta</taxon>
        <taxon>Embryophyta</taxon>
        <taxon>Tracheophyta</taxon>
        <taxon>Spermatophyta</taxon>
        <taxon>Magnoliopsida</taxon>
        <taxon>eudicotyledons</taxon>
        <taxon>Gunneridae</taxon>
        <taxon>Pentapetalae</taxon>
        <taxon>asterids</taxon>
        <taxon>campanulids</taxon>
        <taxon>Asterales</taxon>
        <taxon>Asteraceae</taxon>
        <taxon>Asteroideae</taxon>
        <taxon>Anthemideae</taxon>
        <taxon>Anthemidinae</taxon>
        <taxon>Tanacetum</taxon>
    </lineage>
</organism>
<keyword evidence="4" id="KW-1185">Reference proteome</keyword>
<reference evidence="3" key="1">
    <citation type="journal article" date="2022" name="Int. J. Mol. Sci.">
        <title>Draft Genome of Tanacetum Coccineum: Genomic Comparison of Closely Related Tanacetum-Family Plants.</title>
        <authorList>
            <person name="Yamashiro T."/>
            <person name="Shiraishi A."/>
            <person name="Nakayama K."/>
            <person name="Satake H."/>
        </authorList>
    </citation>
    <scope>NUCLEOTIDE SEQUENCE</scope>
</reference>
<feature type="domain" description="Retrotransposon Copia-like N-terminal" evidence="2">
    <location>
        <begin position="27"/>
        <end position="75"/>
    </location>
</feature>
<dbReference type="Proteomes" id="UP001151760">
    <property type="component" value="Unassembled WGS sequence"/>
</dbReference>
<gene>
    <name evidence="3" type="ORF">Tco_0955856</name>
</gene>
<dbReference type="EMBL" id="BQNB010016043">
    <property type="protein sequence ID" value="GJT47141.1"/>
    <property type="molecule type" value="Genomic_DNA"/>
</dbReference>
<feature type="compositionally biased region" description="Basic and acidic residues" evidence="1">
    <location>
        <begin position="340"/>
        <end position="354"/>
    </location>
</feature>
<comment type="caution">
    <text evidence="3">The sequence shown here is derived from an EMBL/GenBank/DDBJ whole genome shotgun (WGS) entry which is preliminary data.</text>
</comment>